<dbReference type="NCBIfam" id="TIGR01139">
    <property type="entry name" value="cysK"/>
    <property type="match status" value="1"/>
</dbReference>
<dbReference type="InterPro" id="IPR050214">
    <property type="entry name" value="Cys_Synth/Cystath_Beta-Synth"/>
</dbReference>
<keyword evidence="6" id="KW-1185">Reference proteome</keyword>
<evidence type="ECO:0000259" key="4">
    <source>
        <dbReference type="Pfam" id="PF00291"/>
    </source>
</evidence>
<evidence type="ECO:0000313" key="6">
    <source>
        <dbReference type="Proteomes" id="UP000614200"/>
    </source>
</evidence>
<keyword evidence="3" id="KW-0663">Pyridoxal phosphate</keyword>
<dbReference type="CDD" id="cd01561">
    <property type="entry name" value="CBS_like"/>
    <property type="match status" value="1"/>
</dbReference>
<comment type="caution">
    <text evidence="5">The sequence shown here is derived from an EMBL/GenBank/DDBJ whole genome shotgun (WGS) entry which is preliminary data.</text>
</comment>
<accession>A0ABR9ZRU6</accession>
<dbReference type="Pfam" id="PF00291">
    <property type="entry name" value="PALP"/>
    <property type="match status" value="1"/>
</dbReference>
<name>A0ABR9ZRU6_9FIRM</name>
<dbReference type="InterPro" id="IPR001926">
    <property type="entry name" value="TrpB-like_PALP"/>
</dbReference>
<dbReference type="EC" id="2.5.1.47" evidence="5"/>
<dbReference type="Proteomes" id="UP000614200">
    <property type="component" value="Unassembled WGS sequence"/>
</dbReference>
<dbReference type="PANTHER" id="PTHR10314">
    <property type="entry name" value="CYSTATHIONINE BETA-SYNTHASE"/>
    <property type="match status" value="1"/>
</dbReference>
<feature type="domain" description="Tryptophan synthase beta chain-like PALP" evidence="4">
    <location>
        <begin position="7"/>
        <end position="290"/>
    </location>
</feature>
<sequence length="301" mass="32259">MIKSNVKELVGNTPVVKLERIPSEHMADVYIKLEGFNVTGSVKVRPALGMIEGAERRGDLKPGMVIVEPTSGNTGIALAYIGRMKGYDVKIVMPDTMSVERRNIIKAYGAELILTDGTRGMSGAIQEATLMAEDANVYMPQQFNNSDNSSIHYETTGAEIIDDFDELDAFVATVGTGGTITGAGKRLKEHFESLKVFAVEPVESPVLSGDKPGPHKIQGIGAGFVPDVLEVNVYDEVLKVSSEDAFKMTKRLMEEEGLFLGISSGAAVVAALEVASRLGQGKKVLTLSPDGGEKYISSNVF</sequence>
<organism evidence="5 6">
    <name type="scientific">Fusibacter ferrireducens</name>
    <dbReference type="NCBI Taxonomy" id="2785058"/>
    <lineage>
        <taxon>Bacteria</taxon>
        <taxon>Bacillati</taxon>
        <taxon>Bacillota</taxon>
        <taxon>Clostridia</taxon>
        <taxon>Eubacteriales</taxon>
        <taxon>Eubacteriales Family XII. Incertae Sedis</taxon>
        <taxon>Fusibacter</taxon>
    </lineage>
</organism>
<dbReference type="InterPro" id="IPR036052">
    <property type="entry name" value="TrpB-like_PALP_sf"/>
</dbReference>
<dbReference type="GO" id="GO:0004124">
    <property type="term" value="F:cysteine synthase activity"/>
    <property type="evidence" value="ECO:0007669"/>
    <property type="project" value="UniProtKB-EC"/>
</dbReference>
<comment type="cofactor">
    <cofactor evidence="1">
        <name>pyridoxal 5'-phosphate</name>
        <dbReference type="ChEBI" id="CHEBI:597326"/>
    </cofactor>
</comment>
<dbReference type="RefSeq" id="WP_194701461.1">
    <property type="nucleotide sequence ID" value="NZ_JADKNH010000004.1"/>
</dbReference>
<dbReference type="InterPro" id="IPR005856">
    <property type="entry name" value="Cys_synth"/>
</dbReference>
<dbReference type="InterPro" id="IPR005859">
    <property type="entry name" value="CysK"/>
</dbReference>
<gene>
    <name evidence="5" type="primary">cysK</name>
    <name evidence="5" type="ORF">ISU02_08560</name>
</gene>
<dbReference type="Gene3D" id="3.40.50.1100">
    <property type="match status" value="2"/>
</dbReference>
<dbReference type="EMBL" id="JADKNH010000004">
    <property type="protein sequence ID" value="MBF4693170.1"/>
    <property type="molecule type" value="Genomic_DNA"/>
</dbReference>
<evidence type="ECO:0000256" key="2">
    <source>
        <dbReference type="ARBA" id="ARBA00004962"/>
    </source>
</evidence>
<evidence type="ECO:0000256" key="3">
    <source>
        <dbReference type="ARBA" id="ARBA00022898"/>
    </source>
</evidence>
<dbReference type="SUPFAM" id="SSF53686">
    <property type="entry name" value="Tryptophan synthase beta subunit-like PLP-dependent enzymes"/>
    <property type="match status" value="1"/>
</dbReference>
<dbReference type="NCBIfam" id="TIGR01136">
    <property type="entry name" value="cysKM"/>
    <property type="match status" value="1"/>
</dbReference>
<keyword evidence="5" id="KW-0808">Transferase</keyword>
<comment type="pathway">
    <text evidence="2">Amino-acid biosynthesis; L-cysteine biosynthesis; L-cysteine from L-serine: step 2/2.</text>
</comment>
<reference evidence="5 6" key="1">
    <citation type="submission" date="2020-11" db="EMBL/GenBank/DDBJ databases">
        <title>Fusibacter basophilias sp. nov.</title>
        <authorList>
            <person name="Qiu D."/>
        </authorList>
    </citation>
    <scope>NUCLEOTIDE SEQUENCE [LARGE SCALE GENOMIC DNA]</scope>
    <source>
        <strain evidence="5 6">Q10-2</strain>
    </source>
</reference>
<proteinExistence type="predicted"/>
<protein>
    <submittedName>
        <fullName evidence="5">Cysteine synthase A</fullName>
        <ecNumber evidence="5">2.5.1.47</ecNumber>
    </submittedName>
</protein>
<evidence type="ECO:0000313" key="5">
    <source>
        <dbReference type="EMBL" id="MBF4693170.1"/>
    </source>
</evidence>
<evidence type="ECO:0000256" key="1">
    <source>
        <dbReference type="ARBA" id="ARBA00001933"/>
    </source>
</evidence>